<evidence type="ECO:0000256" key="1">
    <source>
        <dbReference type="ARBA" id="ARBA00004141"/>
    </source>
</evidence>
<protein>
    <recommendedName>
        <fullName evidence="12">Taste receptor type 2</fullName>
    </recommendedName>
</protein>
<keyword evidence="16" id="KW-1185">Reference proteome</keyword>
<evidence type="ECO:0000256" key="7">
    <source>
        <dbReference type="ARBA" id="ARBA00023040"/>
    </source>
</evidence>
<evidence type="ECO:0000256" key="3">
    <source>
        <dbReference type="ARBA" id="ARBA00022480"/>
    </source>
</evidence>
<evidence type="ECO:0000256" key="9">
    <source>
        <dbReference type="ARBA" id="ARBA00023170"/>
    </source>
</evidence>
<feature type="domain" description="G-protein coupled receptors family 1 profile" evidence="14">
    <location>
        <begin position="24"/>
        <end position="242"/>
    </location>
</feature>
<evidence type="ECO:0000256" key="12">
    <source>
        <dbReference type="RuleBase" id="RU004424"/>
    </source>
</evidence>
<evidence type="ECO:0000256" key="8">
    <source>
        <dbReference type="ARBA" id="ARBA00023136"/>
    </source>
</evidence>
<evidence type="ECO:0000256" key="6">
    <source>
        <dbReference type="ARBA" id="ARBA00022989"/>
    </source>
</evidence>
<evidence type="ECO:0000259" key="14">
    <source>
        <dbReference type="PROSITE" id="PS50262"/>
    </source>
</evidence>
<dbReference type="InterPro" id="IPR017452">
    <property type="entry name" value="GPCR_Rhodpsn_7TM"/>
</dbReference>
<dbReference type="GO" id="GO:0016020">
    <property type="term" value="C:membrane"/>
    <property type="evidence" value="ECO:0007669"/>
    <property type="project" value="UniProtKB-SubCell"/>
</dbReference>
<feature type="transmembrane region" description="Helical" evidence="13">
    <location>
        <begin position="49"/>
        <end position="69"/>
    </location>
</feature>
<feature type="transmembrane region" description="Helical" evidence="13">
    <location>
        <begin position="130"/>
        <end position="154"/>
    </location>
</feature>
<name>A0AAV7P3T5_PLEWA</name>
<dbReference type="Pfam" id="PF05296">
    <property type="entry name" value="TAS2R"/>
    <property type="match status" value="1"/>
</dbReference>
<evidence type="ECO:0000313" key="15">
    <source>
        <dbReference type="EMBL" id="KAJ1122399.1"/>
    </source>
</evidence>
<keyword evidence="9 12" id="KW-0675">Receptor</keyword>
<proteinExistence type="inferred from homology"/>
<evidence type="ECO:0000256" key="13">
    <source>
        <dbReference type="SAM" id="Phobius"/>
    </source>
</evidence>
<keyword evidence="7 12" id="KW-0297">G-protein coupled receptor</keyword>
<sequence length="340" mass="36779">MTSWGTVSAILLASSFLLCTCLLSNIFILEAVLRRKPASPRGIPTNEVVISNLALVSLLNGVANFLWLVVYLLGLCQHTGGWVYQVLDFASMTAASTSFWFTACLSAFYTLRISSFSPLCLARLRLRVPAAMPCILLFLFLACSALSGPTITFVNLTPANGSDLHCGDYYEISEGYESYIVSFTILGFMLPLAALTTCSILLVVSLCLHSRRMGGRLGGSRNAVHLRVAKMVLVLLAFYAICVVLVQISDHLYVASGGGSVWFVTYSFVLLAYSAGCPVALTWGTVRLHQRFLELCSLMGCRKTRGFKDGSVISVQPNAPKDAESCTPGDGKSVFVMSVD</sequence>
<feature type="transmembrane region" description="Helical" evidence="13">
    <location>
        <begin position="228"/>
        <end position="248"/>
    </location>
</feature>
<keyword evidence="4 12" id="KW-0716">Sensory transduction</keyword>
<dbReference type="InterPro" id="IPR007960">
    <property type="entry name" value="TAS2R"/>
</dbReference>
<comment type="caution">
    <text evidence="15">The sequence shown here is derived from an EMBL/GenBank/DDBJ whole genome shotgun (WGS) entry which is preliminary data.</text>
</comment>
<feature type="transmembrane region" description="Helical" evidence="13">
    <location>
        <begin position="6"/>
        <end position="28"/>
    </location>
</feature>
<evidence type="ECO:0000256" key="2">
    <source>
        <dbReference type="ARBA" id="ARBA00007376"/>
    </source>
</evidence>
<keyword evidence="10 12" id="KW-0807">Transducer</keyword>
<accession>A0AAV7P3T5</accession>
<dbReference type="PANTHER" id="PTHR11394">
    <property type="entry name" value="TASTE RECEPTOR TYPE 2"/>
    <property type="match status" value="1"/>
</dbReference>
<dbReference type="SUPFAM" id="SSF81321">
    <property type="entry name" value="Family A G protein-coupled receptor-like"/>
    <property type="match status" value="1"/>
</dbReference>
<dbReference type="Gene3D" id="1.20.1070.10">
    <property type="entry name" value="Rhodopsin 7-helix transmembrane proteins"/>
    <property type="match status" value="1"/>
</dbReference>
<keyword evidence="8 12" id="KW-0472">Membrane</keyword>
<dbReference type="AlphaFoldDB" id="A0AAV7P3T5"/>
<feature type="transmembrane region" description="Helical" evidence="13">
    <location>
        <begin position="89"/>
        <end position="109"/>
    </location>
</feature>
<dbReference type="PANTHER" id="PTHR11394:SF47">
    <property type="entry name" value="TASTE RECEPTOR TYPE 2 MEMBER 40"/>
    <property type="match status" value="1"/>
</dbReference>
<dbReference type="GO" id="GO:0033038">
    <property type="term" value="F:bitter taste receptor activity"/>
    <property type="evidence" value="ECO:0007669"/>
    <property type="project" value="InterPro"/>
</dbReference>
<evidence type="ECO:0000256" key="10">
    <source>
        <dbReference type="ARBA" id="ARBA00023224"/>
    </source>
</evidence>
<dbReference type="EMBL" id="JANPWB010000011">
    <property type="protein sequence ID" value="KAJ1122399.1"/>
    <property type="molecule type" value="Genomic_DNA"/>
</dbReference>
<comment type="subcellular location">
    <subcellularLocation>
        <location evidence="1 12">Membrane</location>
        <topology evidence="1 12">Multi-pass membrane protein</topology>
    </subcellularLocation>
</comment>
<organism evidence="15 16">
    <name type="scientific">Pleurodeles waltl</name>
    <name type="common">Iberian ribbed newt</name>
    <dbReference type="NCBI Taxonomy" id="8319"/>
    <lineage>
        <taxon>Eukaryota</taxon>
        <taxon>Metazoa</taxon>
        <taxon>Chordata</taxon>
        <taxon>Craniata</taxon>
        <taxon>Vertebrata</taxon>
        <taxon>Euteleostomi</taxon>
        <taxon>Amphibia</taxon>
        <taxon>Batrachia</taxon>
        <taxon>Caudata</taxon>
        <taxon>Salamandroidea</taxon>
        <taxon>Salamandridae</taxon>
        <taxon>Pleurodelinae</taxon>
        <taxon>Pleurodeles</taxon>
    </lineage>
</organism>
<feature type="transmembrane region" description="Helical" evidence="13">
    <location>
        <begin position="260"/>
        <end position="283"/>
    </location>
</feature>
<dbReference type="PROSITE" id="PS50262">
    <property type="entry name" value="G_PROTEIN_RECEP_F1_2"/>
    <property type="match status" value="1"/>
</dbReference>
<evidence type="ECO:0000256" key="4">
    <source>
        <dbReference type="ARBA" id="ARBA00022606"/>
    </source>
</evidence>
<keyword evidence="3 12" id="KW-0919">Taste</keyword>
<evidence type="ECO:0000313" key="16">
    <source>
        <dbReference type="Proteomes" id="UP001066276"/>
    </source>
</evidence>
<comment type="similarity">
    <text evidence="2 11">Belongs to the G-protein coupled receptor T2R family.</text>
</comment>
<dbReference type="Proteomes" id="UP001066276">
    <property type="component" value="Chromosome 7"/>
</dbReference>
<feature type="transmembrane region" description="Helical" evidence="13">
    <location>
        <begin position="179"/>
        <end position="208"/>
    </location>
</feature>
<dbReference type="GO" id="GO:0004930">
    <property type="term" value="F:G protein-coupled receptor activity"/>
    <property type="evidence" value="ECO:0007669"/>
    <property type="project" value="UniProtKB-KW"/>
</dbReference>
<keyword evidence="6 13" id="KW-1133">Transmembrane helix</keyword>
<keyword evidence="5 12" id="KW-0812">Transmembrane</keyword>
<evidence type="ECO:0000256" key="5">
    <source>
        <dbReference type="ARBA" id="ARBA00022692"/>
    </source>
</evidence>
<reference evidence="15" key="1">
    <citation type="journal article" date="2022" name="bioRxiv">
        <title>Sequencing and chromosome-scale assembly of the giantPleurodeles waltlgenome.</title>
        <authorList>
            <person name="Brown T."/>
            <person name="Elewa A."/>
            <person name="Iarovenko S."/>
            <person name="Subramanian E."/>
            <person name="Araus A.J."/>
            <person name="Petzold A."/>
            <person name="Susuki M."/>
            <person name="Suzuki K.-i.T."/>
            <person name="Hayashi T."/>
            <person name="Toyoda A."/>
            <person name="Oliveira C."/>
            <person name="Osipova E."/>
            <person name="Leigh N.D."/>
            <person name="Simon A."/>
            <person name="Yun M.H."/>
        </authorList>
    </citation>
    <scope>NUCLEOTIDE SEQUENCE</scope>
    <source>
        <strain evidence="15">20211129_DDA</strain>
        <tissue evidence="15">Liver</tissue>
    </source>
</reference>
<gene>
    <name evidence="15" type="ORF">NDU88_000887</name>
</gene>
<evidence type="ECO:0000256" key="11">
    <source>
        <dbReference type="RuleBase" id="RU004423"/>
    </source>
</evidence>